<organism evidence="2 3">
    <name type="scientific">Thermonema lapsum</name>
    <dbReference type="NCBI Taxonomy" id="28195"/>
    <lineage>
        <taxon>Bacteria</taxon>
        <taxon>Pseudomonadati</taxon>
        <taxon>Bacteroidota</taxon>
        <taxon>Cytophagia</taxon>
        <taxon>Cytophagales</taxon>
        <taxon>Thermonemataceae</taxon>
        <taxon>Thermonema</taxon>
    </lineage>
</organism>
<proteinExistence type="predicted"/>
<feature type="domain" description="DUF2007" evidence="1">
    <location>
        <begin position="3"/>
        <end position="62"/>
    </location>
</feature>
<dbReference type="AlphaFoldDB" id="A0A846MPR1"/>
<evidence type="ECO:0000313" key="3">
    <source>
        <dbReference type="Proteomes" id="UP000537126"/>
    </source>
</evidence>
<name>A0A846MPR1_9BACT</name>
<sequence length="75" mass="8834">MQWQTVYQTPYPHRAGIVQQILLERGIQSVILDKKDSMYGLWGELEVQVHPMDVIRALKIVRYEISFEQSDEESL</sequence>
<comment type="caution">
    <text evidence="2">The sequence shown here is derived from an EMBL/GenBank/DDBJ whole genome shotgun (WGS) entry which is preliminary data.</text>
</comment>
<dbReference type="Pfam" id="PF09413">
    <property type="entry name" value="DUF2007"/>
    <property type="match status" value="1"/>
</dbReference>
<protein>
    <recommendedName>
        <fullName evidence="1">DUF2007 domain-containing protein</fullName>
    </recommendedName>
</protein>
<reference evidence="2 3" key="1">
    <citation type="submission" date="2020-03" db="EMBL/GenBank/DDBJ databases">
        <title>Genomic Encyclopedia of Type Strains, Phase IV (KMG-IV): sequencing the most valuable type-strain genomes for metagenomic binning, comparative biology and taxonomic classification.</title>
        <authorList>
            <person name="Goeker M."/>
        </authorList>
    </citation>
    <scope>NUCLEOTIDE SEQUENCE [LARGE SCALE GENOMIC DNA]</scope>
    <source>
        <strain evidence="2 3">DSM 5718</strain>
    </source>
</reference>
<dbReference type="InterPro" id="IPR018551">
    <property type="entry name" value="DUF2007"/>
</dbReference>
<dbReference type="EMBL" id="JAASRN010000001">
    <property type="protein sequence ID" value="NIK73360.1"/>
    <property type="molecule type" value="Genomic_DNA"/>
</dbReference>
<dbReference type="RefSeq" id="WP_166918607.1">
    <property type="nucleotide sequence ID" value="NZ_JAASRN010000001.1"/>
</dbReference>
<keyword evidence="3" id="KW-1185">Reference proteome</keyword>
<accession>A0A846MPR1</accession>
<evidence type="ECO:0000313" key="2">
    <source>
        <dbReference type="EMBL" id="NIK73360.1"/>
    </source>
</evidence>
<gene>
    <name evidence="2" type="ORF">FHS56_000846</name>
</gene>
<evidence type="ECO:0000259" key="1">
    <source>
        <dbReference type="Pfam" id="PF09413"/>
    </source>
</evidence>
<dbReference type="Proteomes" id="UP000537126">
    <property type="component" value="Unassembled WGS sequence"/>
</dbReference>